<dbReference type="Proteomes" id="UP001153620">
    <property type="component" value="Chromosome 2"/>
</dbReference>
<dbReference type="OrthoDB" id="8113373at2759"/>
<feature type="compositionally biased region" description="Low complexity" evidence="1">
    <location>
        <begin position="82"/>
        <end position="97"/>
    </location>
</feature>
<feature type="compositionally biased region" description="Basic and acidic residues" evidence="1">
    <location>
        <begin position="98"/>
        <end position="108"/>
    </location>
</feature>
<keyword evidence="3" id="KW-1185">Reference proteome</keyword>
<accession>A0A9P0IVV2</accession>
<feature type="compositionally biased region" description="Low complexity" evidence="1">
    <location>
        <begin position="51"/>
        <end position="72"/>
    </location>
</feature>
<dbReference type="EMBL" id="OU895878">
    <property type="protein sequence ID" value="CAH1717843.1"/>
    <property type="molecule type" value="Genomic_DNA"/>
</dbReference>
<reference evidence="2" key="1">
    <citation type="submission" date="2022-01" db="EMBL/GenBank/DDBJ databases">
        <authorList>
            <person name="King R."/>
        </authorList>
    </citation>
    <scope>NUCLEOTIDE SEQUENCE</scope>
</reference>
<gene>
    <name evidence="2" type="ORF">CHIRRI_LOCUS5297</name>
</gene>
<feature type="compositionally biased region" description="Basic residues" evidence="1">
    <location>
        <begin position="27"/>
        <end position="46"/>
    </location>
</feature>
<evidence type="ECO:0000256" key="1">
    <source>
        <dbReference type="SAM" id="MobiDB-lite"/>
    </source>
</evidence>
<name>A0A9P0IVV2_9DIPT</name>
<organism evidence="2 3">
    <name type="scientific">Chironomus riparius</name>
    <dbReference type="NCBI Taxonomy" id="315576"/>
    <lineage>
        <taxon>Eukaryota</taxon>
        <taxon>Metazoa</taxon>
        <taxon>Ecdysozoa</taxon>
        <taxon>Arthropoda</taxon>
        <taxon>Hexapoda</taxon>
        <taxon>Insecta</taxon>
        <taxon>Pterygota</taxon>
        <taxon>Neoptera</taxon>
        <taxon>Endopterygota</taxon>
        <taxon>Diptera</taxon>
        <taxon>Nematocera</taxon>
        <taxon>Chironomoidea</taxon>
        <taxon>Chironomidae</taxon>
        <taxon>Chironominae</taxon>
        <taxon>Chironomus</taxon>
    </lineage>
</organism>
<evidence type="ECO:0000313" key="3">
    <source>
        <dbReference type="Proteomes" id="UP001153620"/>
    </source>
</evidence>
<protein>
    <submittedName>
        <fullName evidence="2">Uncharacterized protein</fullName>
    </submittedName>
</protein>
<reference evidence="2" key="2">
    <citation type="submission" date="2022-10" db="EMBL/GenBank/DDBJ databases">
        <authorList>
            <consortium name="ENA_rothamsted_submissions"/>
            <consortium name="culmorum"/>
            <person name="King R."/>
        </authorList>
    </citation>
    <scope>NUCLEOTIDE SEQUENCE</scope>
</reference>
<dbReference type="AlphaFoldDB" id="A0A9P0IVV2"/>
<sequence>MPRRDYGERHRKKTRYSSDSSDLEKRSRSRREKSRSKKKSSYRSSRKQRETSSSNSSSSRSRSSSTSSQSSDSRSKSRTNHSSRSSSVHQKKSTSVQKEPEQVKNFDLDNLYKEKDKIKALEDIESDSFKQAAFKQSSSSKIIVDLEMDKIMLPATSAATQEDESLIHPSFLGDSDKRVDKWIKKLYTYRNQ</sequence>
<evidence type="ECO:0000313" key="2">
    <source>
        <dbReference type="EMBL" id="CAH1717843.1"/>
    </source>
</evidence>
<feature type="region of interest" description="Disordered" evidence="1">
    <location>
        <begin position="1"/>
        <end position="108"/>
    </location>
</feature>
<proteinExistence type="predicted"/>